<dbReference type="InterPro" id="IPR003256">
    <property type="entry name" value="Ribosomal_uL24"/>
</dbReference>
<keyword evidence="5" id="KW-0699">rRNA-binding</keyword>
<evidence type="ECO:0000256" key="3">
    <source>
        <dbReference type="ARBA" id="ARBA00023274"/>
    </source>
</evidence>
<dbReference type="SMART" id="SM00739">
    <property type="entry name" value="KOW"/>
    <property type="match status" value="1"/>
</dbReference>
<evidence type="ECO:0000256" key="4">
    <source>
        <dbReference type="ARBA" id="ARBA00035206"/>
    </source>
</evidence>
<evidence type="ECO:0000313" key="8">
    <source>
        <dbReference type="EMBL" id="SQD92687.1"/>
    </source>
</evidence>
<comment type="subunit">
    <text evidence="5">Part of the 50S ribosomal subunit.</text>
</comment>
<dbReference type="OrthoDB" id="9807419at2"/>
<evidence type="ECO:0000256" key="2">
    <source>
        <dbReference type="ARBA" id="ARBA00022980"/>
    </source>
</evidence>
<dbReference type="NCBIfam" id="TIGR01079">
    <property type="entry name" value="rplX_bact"/>
    <property type="match status" value="1"/>
</dbReference>
<comment type="function">
    <text evidence="5">One of two assembly initiator proteins, it binds directly to the 5'-end of the 23S rRNA, where it nucleates assembly of the 50S subunit.</text>
</comment>
<dbReference type="InterPro" id="IPR057264">
    <property type="entry name" value="Ribosomal_uL24_C"/>
</dbReference>
<dbReference type="PROSITE" id="PS01108">
    <property type="entry name" value="RIBOSOMAL_L24"/>
    <property type="match status" value="1"/>
</dbReference>
<dbReference type="GO" id="GO:0006412">
    <property type="term" value="P:translation"/>
    <property type="evidence" value="ECO:0007669"/>
    <property type="project" value="UniProtKB-UniRule"/>
</dbReference>
<dbReference type="EMBL" id="LS483254">
    <property type="protein sequence ID" value="SQD92687.1"/>
    <property type="molecule type" value="Genomic_DNA"/>
</dbReference>
<evidence type="ECO:0000256" key="6">
    <source>
        <dbReference type="RuleBase" id="RU003477"/>
    </source>
</evidence>
<dbReference type="GO" id="GO:0019843">
    <property type="term" value="F:rRNA binding"/>
    <property type="evidence" value="ECO:0007669"/>
    <property type="project" value="UniProtKB-UniRule"/>
</dbReference>
<gene>
    <name evidence="5 8" type="primary">rplX</name>
    <name evidence="8" type="ORF">BARAN1_0663</name>
</gene>
<evidence type="ECO:0000256" key="5">
    <source>
        <dbReference type="HAMAP-Rule" id="MF_01326"/>
    </source>
</evidence>
<reference evidence="9" key="1">
    <citation type="submission" date="2018-05" db="EMBL/GenBank/DDBJ databases">
        <authorList>
            <person name="Hao L."/>
        </authorList>
    </citation>
    <scope>NUCLEOTIDE SEQUENCE [LARGE SCALE GENOMIC DNA]</scope>
</reference>
<dbReference type="SUPFAM" id="SSF50104">
    <property type="entry name" value="Translation proteins SH3-like domain"/>
    <property type="match status" value="1"/>
</dbReference>
<dbReference type="InterPro" id="IPR014722">
    <property type="entry name" value="Rib_uL2_dom2"/>
</dbReference>
<dbReference type="InterPro" id="IPR041988">
    <property type="entry name" value="Ribosomal_uL24_KOW"/>
</dbReference>
<organism evidence="8 9">
    <name type="scientific">Candidatus Bipolaricaulis anaerobius</name>
    <dbReference type="NCBI Taxonomy" id="2026885"/>
    <lineage>
        <taxon>Bacteria</taxon>
        <taxon>Candidatus Bipolaricaulota</taxon>
        <taxon>Candidatus Bipolaricaulia</taxon>
        <taxon>Candidatus Bipolaricaulales</taxon>
        <taxon>Candidatus Bipolaricaulaceae</taxon>
        <taxon>Candidatus Bipolaricaulis</taxon>
    </lineage>
</organism>
<feature type="domain" description="KOW" evidence="7">
    <location>
        <begin position="3"/>
        <end position="30"/>
    </location>
</feature>
<dbReference type="InterPro" id="IPR005824">
    <property type="entry name" value="KOW"/>
</dbReference>
<sequence length="102" mass="11295">MRKVRKGDRVKVISGDDRGKVGKVLQVFPEKGRVLVEGVNIVTKHQRPTQAVREPGIIKRESPVHLSKVKVICPECGAPSRLGVAVVEQQKLRRCKQCGATF</sequence>
<dbReference type="GO" id="GO:0003735">
    <property type="term" value="F:structural constituent of ribosome"/>
    <property type="evidence" value="ECO:0007669"/>
    <property type="project" value="InterPro"/>
</dbReference>
<dbReference type="Proteomes" id="UP000249818">
    <property type="component" value="Chromosome BARAN1"/>
</dbReference>
<keyword evidence="2 5" id="KW-0689">Ribosomal protein</keyword>
<evidence type="ECO:0000256" key="1">
    <source>
        <dbReference type="ARBA" id="ARBA00010618"/>
    </source>
</evidence>
<dbReference type="InterPro" id="IPR008991">
    <property type="entry name" value="Translation_prot_SH3-like_sf"/>
</dbReference>
<dbReference type="Gene3D" id="2.30.30.30">
    <property type="match status" value="1"/>
</dbReference>
<dbReference type="HAMAP" id="MF_01326_B">
    <property type="entry name" value="Ribosomal_uL24_B"/>
    <property type="match status" value="1"/>
</dbReference>
<dbReference type="AlphaFoldDB" id="A0A2X3K630"/>
<keyword evidence="9" id="KW-1185">Reference proteome</keyword>
<evidence type="ECO:0000313" key="9">
    <source>
        <dbReference type="Proteomes" id="UP000249818"/>
    </source>
</evidence>
<protein>
    <recommendedName>
        <fullName evidence="4 5">Large ribosomal subunit protein uL24</fullName>
    </recommendedName>
</protein>
<dbReference type="GO" id="GO:1990904">
    <property type="term" value="C:ribonucleoprotein complex"/>
    <property type="evidence" value="ECO:0007669"/>
    <property type="project" value="UniProtKB-KW"/>
</dbReference>
<dbReference type="RefSeq" id="WP_122030874.1">
    <property type="nucleotide sequence ID" value="NZ_LS483254.1"/>
</dbReference>
<evidence type="ECO:0000259" key="7">
    <source>
        <dbReference type="SMART" id="SM00739"/>
    </source>
</evidence>
<keyword evidence="3 5" id="KW-0687">Ribonucleoprotein</keyword>
<dbReference type="InterPro" id="IPR005825">
    <property type="entry name" value="Ribosomal_uL24_CS"/>
</dbReference>
<dbReference type="Pfam" id="PF17136">
    <property type="entry name" value="ribosomal_L24"/>
    <property type="match status" value="1"/>
</dbReference>
<dbReference type="CDD" id="cd06089">
    <property type="entry name" value="KOW_RPL26"/>
    <property type="match status" value="1"/>
</dbReference>
<accession>A0A2X3K630</accession>
<proteinExistence type="inferred from homology"/>
<keyword evidence="5" id="KW-0694">RNA-binding</keyword>
<dbReference type="GO" id="GO:0005840">
    <property type="term" value="C:ribosome"/>
    <property type="evidence" value="ECO:0007669"/>
    <property type="project" value="UniProtKB-KW"/>
</dbReference>
<comment type="function">
    <text evidence="5">One of the proteins that surrounds the polypeptide exit tunnel on the outside of the subunit.</text>
</comment>
<dbReference type="Pfam" id="PF00467">
    <property type="entry name" value="KOW"/>
    <property type="match status" value="1"/>
</dbReference>
<comment type="similarity">
    <text evidence="1 5 6">Belongs to the universal ribosomal protein uL24 family.</text>
</comment>
<dbReference type="KEGG" id="bana:BARAN1_0663"/>
<dbReference type="PANTHER" id="PTHR12903">
    <property type="entry name" value="MITOCHONDRIAL RIBOSOMAL PROTEIN L24"/>
    <property type="match status" value="1"/>
</dbReference>
<name>A0A2X3K630_9BACT</name>